<sequence>MKSTGIVRKIDELGRIVIPKELRRTLDIKEKDPIEIFLDDNKIILKKYTSQNACQITGEISDENISVGNNKLTLSPEGAKILMEELKKYLLVTK</sequence>
<dbReference type="SMART" id="SM00966">
    <property type="entry name" value="SpoVT_AbrB"/>
    <property type="match status" value="1"/>
</dbReference>
<keyword evidence="4" id="KW-1185">Reference proteome</keyword>
<protein>
    <submittedName>
        <fullName evidence="3">Transcriptional pleiotropic regulator of transition state genes</fullName>
    </submittedName>
</protein>
<dbReference type="PANTHER" id="PTHR36432:SF4">
    <property type="entry name" value="TRANSITION STATE REGULATOR ABH-RELATED"/>
    <property type="match status" value="1"/>
</dbReference>
<reference evidence="3 4" key="1">
    <citation type="submission" date="2021-01" db="EMBL/GenBank/DDBJ databases">
        <title>Genomic Encyclopedia of Type Strains, Phase IV (KMG-IV): sequencing the most valuable type-strain genomes for metagenomic binning, comparative biology and taxonomic classification.</title>
        <authorList>
            <person name="Goeker M."/>
        </authorList>
    </citation>
    <scope>NUCLEOTIDE SEQUENCE [LARGE SCALE GENOMIC DNA]</scope>
    <source>
        <strain evidence="3 4">DSM 28236</strain>
    </source>
</reference>
<dbReference type="Pfam" id="PF04014">
    <property type="entry name" value="MazE_antitoxin"/>
    <property type="match status" value="1"/>
</dbReference>
<dbReference type="PROSITE" id="PS51740">
    <property type="entry name" value="SPOVT_ABRB"/>
    <property type="match status" value="1"/>
</dbReference>
<dbReference type="InterPro" id="IPR040678">
    <property type="entry name" value="AbrB_C"/>
</dbReference>
<dbReference type="RefSeq" id="WP_205002896.1">
    <property type="nucleotide sequence ID" value="NZ_JAFBER010000005.1"/>
</dbReference>
<evidence type="ECO:0000256" key="1">
    <source>
        <dbReference type="PROSITE-ProRule" id="PRU01076"/>
    </source>
</evidence>
<comment type="caution">
    <text evidence="3">The sequence shown here is derived from an EMBL/GenBank/DDBJ whole genome shotgun (WGS) entry which is preliminary data.</text>
</comment>
<name>A0ABS2PYD2_9BACL</name>
<evidence type="ECO:0000259" key="2">
    <source>
        <dbReference type="PROSITE" id="PS51740"/>
    </source>
</evidence>
<feature type="domain" description="SpoVT-AbrB" evidence="2">
    <location>
        <begin position="5"/>
        <end position="50"/>
    </location>
</feature>
<organism evidence="3 4">
    <name type="scientific">Scopulibacillus daqui</name>
    <dbReference type="NCBI Taxonomy" id="1469162"/>
    <lineage>
        <taxon>Bacteria</taxon>
        <taxon>Bacillati</taxon>
        <taxon>Bacillota</taxon>
        <taxon>Bacilli</taxon>
        <taxon>Bacillales</taxon>
        <taxon>Sporolactobacillaceae</taxon>
        <taxon>Scopulibacillus</taxon>
    </lineage>
</organism>
<proteinExistence type="predicted"/>
<dbReference type="Gene3D" id="2.10.260.10">
    <property type="match status" value="1"/>
</dbReference>
<dbReference type="EMBL" id="JAFBER010000005">
    <property type="protein sequence ID" value="MBM7644948.1"/>
    <property type="molecule type" value="Genomic_DNA"/>
</dbReference>
<dbReference type="SUPFAM" id="SSF89447">
    <property type="entry name" value="AbrB/MazE/MraZ-like"/>
    <property type="match status" value="1"/>
</dbReference>
<keyword evidence="1" id="KW-0238">DNA-binding</keyword>
<dbReference type="InterPro" id="IPR037914">
    <property type="entry name" value="SpoVT-AbrB_sf"/>
</dbReference>
<accession>A0ABS2PYD2</accession>
<dbReference type="InterPro" id="IPR052731">
    <property type="entry name" value="B_subtilis_Trans_State_Reg"/>
</dbReference>
<dbReference type="NCBIfam" id="TIGR01439">
    <property type="entry name" value="lp_hng_hel_AbrB"/>
    <property type="match status" value="1"/>
</dbReference>
<dbReference type="Proteomes" id="UP000808914">
    <property type="component" value="Unassembled WGS sequence"/>
</dbReference>
<evidence type="ECO:0000313" key="4">
    <source>
        <dbReference type="Proteomes" id="UP000808914"/>
    </source>
</evidence>
<evidence type="ECO:0000313" key="3">
    <source>
        <dbReference type="EMBL" id="MBM7644948.1"/>
    </source>
</evidence>
<gene>
    <name evidence="3" type="ORF">JOD45_001157</name>
</gene>
<dbReference type="PANTHER" id="PTHR36432">
    <property type="match status" value="1"/>
</dbReference>
<dbReference type="Pfam" id="PF18277">
    <property type="entry name" value="AbrB_C"/>
    <property type="match status" value="1"/>
</dbReference>
<dbReference type="InterPro" id="IPR007159">
    <property type="entry name" value="SpoVT-AbrB_dom"/>
</dbReference>